<organism evidence="1 2">
    <name type="scientific">Rubripirellula amarantea</name>
    <dbReference type="NCBI Taxonomy" id="2527999"/>
    <lineage>
        <taxon>Bacteria</taxon>
        <taxon>Pseudomonadati</taxon>
        <taxon>Planctomycetota</taxon>
        <taxon>Planctomycetia</taxon>
        <taxon>Pirellulales</taxon>
        <taxon>Pirellulaceae</taxon>
        <taxon>Rubripirellula</taxon>
    </lineage>
</organism>
<evidence type="ECO:0000313" key="1">
    <source>
        <dbReference type="EMBL" id="TWT53640.1"/>
    </source>
</evidence>
<evidence type="ECO:0000313" key="2">
    <source>
        <dbReference type="Proteomes" id="UP000316598"/>
    </source>
</evidence>
<keyword evidence="2" id="KW-1185">Reference proteome</keyword>
<reference evidence="1 2" key="1">
    <citation type="submission" date="2019-02" db="EMBL/GenBank/DDBJ databases">
        <title>Deep-cultivation of Planctomycetes and their phenomic and genomic characterization uncovers novel biology.</title>
        <authorList>
            <person name="Wiegand S."/>
            <person name="Jogler M."/>
            <person name="Boedeker C."/>
            <person name="Pinto D."/>
            <person name="Vollmers J."/>
            <person name="Rivas-Marin E."/>
            <person name="Kohn T."/>
            <person name="Peeters S.H."/>
            <person name="Heuer A."/>
            <person name="Rast P."/>
            <person name="Oberbeckmann S."/>
            <person name="Bunk B."/>
            <person name="Jeske O."/>
            <person name="Meyerdierks A."/>
            <person name="Storesund J.E."/>
            <person name="Kallscheuer N."/>
            <person name="Luecker S."/>
            <person name="Lage O.M."/>
            <person name="Pohl T."/>
            <person name="Merkel B.J."/>
            <person name="Hornburger P."/>
            <person name="Mueller R.-W."/>
            <person name="Bruemmer F."/>
            <person name="Labrenz M."/>
            <person name="Spormann A.M."/>
            <person name="Op Den Camp H."/>
            <person name="Overmann J."/>
            <person name="Amann R."/>
            <person name="Jetten M.S.M."/>
            <person name="Mascher T."/>
            <person name="Medema M.H."/>
            <person name="Devos D.P."/>
            <person name="Kaster A.-K."/>
            <person name="Ovreas L."/>
            <person name="Rohde M."/>
            <person name="Galperin M.Y."/>
            <person name="Jogler C."/>
        </authorList>
    </citation>
    <scope>NUCLEOTIDE SEQUENCE [LARGE SCALE GENOMIC DNA]</scope>
    <source>
        <strain evidence="1 2">Pla22</strain>
    </source>
</reference>
<dbReference type="OrthoDB" id="5497069at2"/>
<gene>
    <name evidence="1" type="ORF">Pla22_12700</name>
</gene>
<comment type="caution">
    <text evidence="1">The sequence shown here is derived from an EMBL/GenBank/DDBJ whole genome shotgun (WGS) entry which is preliminary data.</text>
</comment>
<dbReference type="RefSeq" id="WP_146513820.1">
    <property type="nucleotide sequence ID" value="NZ_SJPI01000001.1"/>
</dbReference>
<accession>A0A5C5WT23</accession>
<proteinExistence type="predicted"/>
<dbReference type="AlphaFoldDB" id="A0A5C5WT23"/>
<protein>
    <submittedName>
        <fullName evidence="1">Uncharacterized protein</fullName>
    </submittedName>
</protein>
<dbReference type="Proteomes" id="UP000316598">
    <property type="component" value="Unassembled WGS sequence"/>
</dbReference>
<sequence>MSKHELERRGRILALDKEWGKEIVVDDPKGWLSTQRPWLGITSSRLGHDGELHQRVCRFLSRCILDARSRNAVLVIAKGSAIESWATRAAELWGADLIRVCCEAKCVCVSSDAQARTLDFSGCCDAEVHLGLRKPGDLNRDQCLIGVVDRLDAVYVRTGGTIAASIEERLRASRNGDVRVVISGEGKCAGAGLLAAGAVGWYSPNGTQPDRSESLGSNRAASQGANLVVKGTLEPWADTVGEWLIHCTRGRRGPWPDETESQYRDQVILGTAEAIRRGPLDALIRILRTGRLTASAVTSAKLYPVVCFTAVSLNEILSRRCFRSHLSRWDYEPYGIAIRMNAALALGMEPVIYGRAPERKLIAEHDRYRFHPIGNSQVWRQEKEWRSRETIELNDLDVKDVRVFVRDSEEARRRLTNVPFAITWIDQVANPADINPPVAKPST</sequence>
<dbReference type="EMBL" id="SJPI01000001">
    <property type="protein sequence ID" value="TWT53640.1"/>
    <property type="molecule type" value="Genomic_DNA"/>
</dbReference>
<name>A0A5C5WT23_9BACT</name>